<protein>
    <submittedName>
        <fullName evidence="4">HlyD family efflux transporter periplasmic adaptor subunit</fullName>
    </submittedName>
</protein>
<comment type="similarity">
    <text evidence="1">Belongs to the membrane fusion protein (MFP) (TC 8.A.1) family.</text>
</comment>
<accession>A0A451G4S4</accession>
<evidence type="ECO:0000256" key="2">
    <source>
        <dbReference type="SAM" id="Coils"/>
    </source>
</evidence>
<dbReference type="SUPFAM" id="SSF111369">
    <property type="entry name" value="HlyD-like secretion proteins"/>
    <property type="match status" value="1"/>
</dbReference>
<feature type="coiled-coil region" evidence="2">
    <location>
        <begin position="187"/>
        <end position="221"/>
    </location>
</feature>
<evidence type="ECO:0000256" key="1">
    <source>
        <dbReference type="ARBA" id="ARBA00009477"/>
    </source>
</evidence>
<dbReference type="Gene3D" id="1.10.287.470">
    <property type="entry name" value="Helix hairpin bin"/>
    <property type="match status" value="1"/>
</dbReference>
<sequence length="414" mass="44504">MAVLQKLKTMRKGLMPLLIVLGAIALFAILKMTKPAQPPVQVQQKVWPVTAMTVQAETLAPVISLYGTVESNALVTAAAPVAGVVASLPVKEGQAFQKGDPLVALAQADIELPYQIAKADVADTEAELRIQGLLYEANRKRLDKEKRVLKIKQDDVKRNGQLIKKDLVSKSTLDASKEAMVRQEYTVVGAQLAVEENKAKVAQLEARLEKAKANLAQAEINRERGNVIAPYDGRIAKVSVAEGDRVAANAAMVTFYGLDSLELRAKIPGFQLDKVYDAIEDGVTLAAELKLNGHAYKLPLKRLAGEATPSGLDAFFAVPATAKTARPGDLWQVNLYGQPVPNVMAVPYSALYGADRVYIVVDGQLKSVTIQNVGEVMVDGQVWAMVRGDLPDGAQVATTHLPNAVNGLKVSVVE</sequence>
<evidence type="ECO:0000313" key="5">
    <source>
        <dbReference type="Proteomes" id="UP000285478"/>
    </source>
</evidence>
<dbReference type="GO" id="GO:0015562">
    <property type="term" value="F:efflux transmembrane transporter activity"/>
    <property type="evidence" value="ECO:0007669"/>
    <property type="project" value="TreeGrafter"/>
</dbReference>
<dbReference type="KEGG" id="htr:EPV75_01775"/>
<dbReference type="GO" id="GO:1990281">
    <property type="term" value="C:efflux pump complex"/>
    <property type="evidence" value="ECO:0007669"/>
    <property type="project" value="TreeGrafter"/>
</dbReference>
<dbReference type="EMBL" id="CP035033">
    <property type="protein sequence ID" value="QAB14484.1"/>
    <property type="molecule type" value="Genomic_DNA"/>
</dbReference>
<name>A0A451G4S4_9GAMM</name>
<organism evidence="4 5">
    <name type="scientific">Hydrogenovibrio thermophilus</name>
    <dbReference type="NCBI Taxonomy" id="265883"/>
    <lineage>
        <taxon>Bacteria</taxon>
        <taxon>Pseudomonadati</taxon>
        <taxon>Pseudomonadota</taxon>
        <taxon>Gammaproteobacteria</taxon>
        <taxon>Thiotrichales</taxon>
        <taxon>Piscirickettsiaceae</taxon>
        <taxon>Hydrogenovibrio</taxon>
    </lineage>
</organism>
<feature type="domain" description="Multidrug resistance protein MdtA-like barrel-sandwich hybrid" evidence="3">
    <location>
        <begin position="75"/>
        <end position="251"/>
    </location>
</feature>
<keyword evidence="2" id="KW-0175">Coiled coil</keyword>
<evidence type="ECO:0000313" key="4">
    <source>
        <dbReference type="EMBL" id="QAB14484.1"/>
    </source>
</evidence>
<keyword evidence="5" id="KW-1185">Reference proteome</keyword>
<dbReference type="InterPro" id="IPR058625">
    <property type="entry name" value="MdtA-like_BSH"/>
</dbReference>
<dbReference type="Gene3D" id="2.40.30.170">
    <property type="match status" value="1"/>
</dbReference>
<dbReference type="PANTHER" id="PTHR30469">
    <property type="entry name" value="MULTIDRUG RESISTANCE PROTEIN MDTA"/>
    <property type="match status" value="1"/>
</dbReference>
<reference evidence="4 5" key="1">
    <citation type="journal article" date="2018" name="Environ. Microbiol.">
        <title>Genomes of ubiquitous marine and hypersaline Hydrogenovibrio, Thiomicrorhabdus and Thiomicrospira spp. encode a diversity of mechanisms to sustain chemolithoautotrophy in heterogeneous environments.</title>
        <authorList>
            <person name="Scott K.M."/>
            <person name="Williams J."/>
            <person name="Porter C.M.B."/>
            <person name="Russel S."/>
            <person name="Harmer T.L."/>
            <person name="Paul J.H."/>
            <person name="Antonen K.M."/>
            <person name="Bridges M.K."/>
            <person name="Camper G.J."/>
            <person name="Campla C.K."/>
            <person name="Casella L.G."/>
            <person name="Chase E."/>
            <person name="Conrad J.W."/>
            <person name="Cruz M.C."/>
            <person name="Dunlap D.S."/>
            <person name="Duran L."/>
            <person name="Fahsbender E.M."/>
            <person name="Goldsmith D.B."/>
            <person name="Keeley R.F."/>
            <person name="Kondoff M.R."/>
            <person name="Kussy B.I."/>
            <person name="Lane M.K."/>
            <person name="Lawler S."/>
            <person name="Leigh B.A."/>
            <person name="Lewis C."/>
            <person name="Lostal L.M."/>
            <person name="Marking D."/>
            <person name="Mancera P.A."/>
            <person name="McClenthan E.C."/>
            <person name="McIntyre E.A."/>
            <person name="Mine J.A."/>
            <person name="Modi S."/>
            <person name="Moore B.D."/>
            <person name="Morgan W.A."/>
            <person name="Nelson K.M."/>
            <person name="Nguyen K.N."/>
            <person name="Ogburn N."/>
            <person name="Parrino D.G."/>
            <person name="Pedapudi A.D."/>
            <person name="Pelham R.P."/>
            <person name="Preece A.M."/>
            <person name="Rampersad E.A."/>
            <person name="Richardson J.C."/>
            <person name="Rodgers C.M."/>
            <person name="Schaffer B.L."/>
            <person name="Sheridan N.E."/>
            <person name="Solone M.R."/>
            <person name="Staley Z.R."/>
            <person name="Tabuchi M."/>
            <person name="Waide R.J."/>
            <person name="Wanjugi P.W."/>
            <person name="Young S."/>
            <person name="Clum A."/>
            <person name="Daum C."/>
            <person name="Huntemann M."/>
            <person name="Ivanova N."/>
            <person name="Kyrpides N."/>
            <person name="Mikhailova N."/>
            <person name="Palaniappan K."/>
            <person name="Pillay M."/>
            <person name="Reddy T.B.K."/>
            <person name="Shapiro N."/>
            <person name="Stamatis D."/>
            <person name="Varghese N."/>
            <person name="Woyke T."/>
            <person name="Boden R."/>
            <person name="Freyermuth S.K."/>
            <person name="Kerfeld C.A."/>
        </authorList>
    </citation>
    <scope>NUCLEOTIDE SEQUENCE [LARGE SCALE GENOMIC DNA]</scope>
    <source>
        <strain evidence="4 5">JR-2</strain>
    </source>
</reference>
<dbReference type="Pfam" id="PF25917">
    <property type="entry name" value="BSH_RND"/>
    <property type="match status" value="1"/>
</dbReference>
<dbReference type="RefSeq" id="WP_128384281.1">
    <property type="nucleotide sequence ID" value="NZ_CP035033.1"/>
</dbReference>
<dbReference type="AlphaFoldDB" id="A0A451G4S4"/>
<gene>
    <name evidence="4" type="ORF">EPV75_01775</name>
</gene>
<dbReference type="Proteomes" id="UP000285478">
    <property type="component" value="Chromosome"/>
</dbReference>
<evidence type="ECO:0000259" key="3">
    <source>
        <dbReference type="Pfam" id="PF25917"/>
    </source>
</evidence>
<dbReference type="Gene3D" id="2.40.50.100">
    <property type="match status" value="1"/>
</dbReference>
<proteinExistence type="inferred from homology"/>